<sequence length="313" mass="34211">MSGSTLRHTTVEEVTDEDDDFSAPLHGAPPLSSQPELAPKLAPLPLGAERVIREGRCHFLPELYQIKSHSQVPHGSRIYMGVMDYCEEAMAELLEHVVKQKPGKDKADILSQGYLILSVSKNDYLVLRDKYGTGLDKDDKVTTLAMAKTELADELQARMDKLTGRILGPDAELAFGPEGTAFQHSDHAVPLKSGPSCYPFGLTIQLQKSMSAPAVSTKVYSVTKDPGAKLQYDFLQLCSILSMQALGKGPPKLLVTVNKQAKLTNILHVVTDGNMAYPRWQRNIATTVKPAKEPSSTGEVPMDHFSDPLDLTS</sequence>
<evidence type="ECO:0000256" key="1">
    <source>
        <dbReference type="SAM" id="MobiDB-lite"/>
    </source>
</evidence>
<keyword evidence="3" id="KW-1185">Reference proteome</keyword>
<reference evidence="3" key="1">
    <citation type="journal article" date="2014" name="Proc. Natl. Acad. Sci. U.S.A.">
        <title>Extensive sampling of basidiomycete genomes demonstrates inadequacy of the white-rot/brown-rot paradigm for wood decay fungi.</title>
        <authorList>
            <person name="Riley R."/>
            <person name="Salamov A.A."/>
            <person name="Brown D.W."/>
            <person name="Nagy L.G."/>
            <person name="Floudas D."/>
            <person name="Held B.W."/>
            <person name="Levasseur A."/>
            <person name="Lombard V."/>
            <person name="Morin E."/>
            <person name="Otillar R."/>
            <person name="Lindquist E.A."/>
            <person name="Sun H."/>
            <person name="LaButti K.M."/>
            <person name="Schmutz J."/>
            <person name="Jabbour D."/>
            <person name="Luo H."/>
            <person name="Baker S.E."/>
            <person name="Pisabarro A.G."/>
            <person name="Walton J.D."/>
            <person name="Blanchette R.A."/>
            <person name="Henrissat B."/>
            <person name="Martin F."/>
            <person name="Cullen D."/>
            <person name="Hibbett D.S."/>
            <person name="Grigoriev I.V."/>
        </authorList>
    </citation>
    <scope>NUCLEOTIDE SEQUENCE [LARGE SCALE GENOMIC DNA]</scope>
    <source>
        <strain evidence="3">CBS 339.88</strain>
    </source>
</reference>
<feature type="region of interest" description="Disordered" evidence="1">
    <location>
        <begin position="289"/>
        <end position="313"/>
    </location>
</feature>
<dbReference type="HOGENOM" id="CLU_888641_0_0_1"/>
<gene>
    <name evidence="2" type="ORF">GALMADRAFT_134785</name>
</gene>
<name>A0A067TQU4_GALM3</name>
<organism evidence="2 3">
    <name type="scientific">Galerina marginata (strain CBS 339.88)</name>
    <dbReference type="NCBI Taxonomy" id="685588"/>
    <lineage>
        <taxon>Eukaryota</taxon>
        <taxon>Fungi</taxon>
        <taxon>Dikarya</taxon>
        <taxon>Basidiomycota</taxon>
        <taxon>Agaricomycotina</taxon>
        <taxon>Agaricomycetes</taxon>
        <taxon>Agaricomycetidae</taxon>
        <taxon>Agaricales</taxon>
        <taxon>Agaricineae</taxon>
        <taxon>Strophariaceae</taxon>
        <taxon>Galerina</taxon>
    </lineage>
</organism>
<feature type="region of interest" description="Disordered" evidence="1">
    <location>
        <begin position="1"/>
        <end position="39"/>
    </location>
</feature>
<protein>
    <submittedName>
        <fullName evidence="2">Uncharacterized protein</fullName>
    </submittedName>
</protein>
<dbReference type="Proteomes" id="UP000027222">
    <property type="component" value="Unassembled WGS sequence"/>
</dbReference>
<proteinExistence type="predicted"/>
<evidence type="ECO:0000313" key="3">
    <source>
        <dbReference type="Proteomes" id="UP000027222"/>
    </source>
</evidence>
<dbReference type="OrthoDB" id="3061143at2759"/>
<accession>A0A067TQU4</accession>
<dbReference type="AlphaFoldDB" id="A0A067TQU4"/>
<dbReference type="EMBL" id="KL142370">
    <property type="protein sequence ID" value="KDR81338.1"/>
    <property type="molecule type" value="Genomic_DNA"/>
</dbReference>
<evidence type="ECO:0000313" key="2">
    <source>
        <dbReference type="EMBL" id="KDR81338.1"/>
    </source>
</evidence>